<dbReference type="FunFam" id="3.20.20.100:FF:000004">
    <property type="entry name" value="Oxidoreductase, aldo/keto reductase"/>
    <property type="match status" value="1"/>
</dbReference>
<dbReference type="CDD" id="cd19091">
    <property type="entry name" value="AKR_PsAKR"/>
    <property type="match status" value="1"/>
</dbReference>
<dbReference type="EMBL" id="JAAAMG010000026">
    <property type="protein sequence ID" value="NDW07299.1"/>
    <property type="molecule type" value="Genomic_DNA"/>
</dbReference>
<comment type="caution">
    <text evidence="4">The sequence shown here is derived from an EMBL/GenBank/DDBJ whole genome shotgun (WGS) entry which is preliminary data.</text>
</comment>
<keyword evidence="1" id="KW-0560">Oxidoreductase</keyword>
<dbReference type="GO" id="GO:0005829">
    <property type="term" value="C:cytosol"/>
    <property type="evidence" value="ECO:0007669"/>
    <property type="project" value="UniProtKB-ARBA"/>
</dbReference>
<evidence type="ECO:0000259" key="3">
    <source>
        <dbReference type="Pfam" id="PF00248"/>
    </source>
</evidence>
<gene>
    <name evidence="4" type="ORF">GTK09_23035</name>
</gene>
<dbReference type="PRINTS" id="PR00069">
    <property type="entry name" value="ALDKETRDTASE"/>
</dbReference>
<dbReference type="InterPro" id="IPR050523">
    <property type="entry name" value="AKR_Detox_Biosynth"/>
</dbReference>
<keyword evidence="5" id="KW-1185">Reference proteome</keyword>
<name>A0A6N9TC95_9HYPH</name>
<reference evidence="4 5" key="1">
    <citation type="submission" date="2020-01" db="EMBL/GenBank/DDBJ databases">
        <title>Jiella pacifica sp. nov.</title>
        <authorList>
            <person name="Xue Z."/>
            <person name="Zhu S."/>
            <person name="Chen J."/>
            <person name="Yang J."/>
        </authorList>
    </citation>
    <scope>NUCLEOTIDE SEQUENCE [LARGE SCALE GENOMIC DNA]</scope>
    <source>
        <strain evidence="4 5">40Bstr34</strain>
    </source>
</reference>
<dbReference type="PANTHER" id="PTHR43364:SF18">
    <property type="entry name" value="OXIDOREDUCTASE"/>
    <property type="match status" value="1"/>
</dbReference>
<evidence type="ECO:0000256" key="1">
    <source>
        <dbReference type="ARBA" id="ARBA00023002"/>
    </source>
</evidence>
<protein>
    <submittedName>
        <fullName evidence="4">Aldo/keto reductase</fullName>
    </submittedName>
</protein>
<dbReference type="AlphaFoldDB" id="A0A6N9TC95"/>
<evidence type="ECO:0000256" key="2">
    <source>
        <dbReference type="SAM" id="MobiDB-lite"/>
    </source>
</evidence>
<feature type="domain" description="NADP-dependent oxidoreductase" evidence="3">
    <location>
        <begin position="17"/>
        <end position="317"/>
    </location>
</feature>
<evidence type="ECO:0000313" key="4">
    <source>
        <dbReference type="EMBL" id="NDW07299.1"/>
    </source>
</evidence>
<dbReference type="InterPro" id="IPR020471">
    <property type="entry name" value="AKR"/>
</dbReference>
<dbReference type="InterPro" id="IPR023210">
    <property type="entry name" value="NADP_OxRdtase_dom"/>
</dbReference>
<organism evidence="4 5">
    <name type="scientific">Jiella pacifica</name>
    <dbReference type="NCBI Taxonomy" id="2696469"/>
    <lineage>
        <taxon>Bacteria</taxon>
        <taxon>Pseudomonadati</taxon>
        <taxon>Pseudomonadota</taxon>
        <taxon>Alphaproteobacteria</taxon>
        <taxon>Hyphomicrobiales</taxon>
        <taxon>Aurantimonadaceae</taxon>
        <taxon>Jiella</taxon>
    </lineage>
</organism>
<dbReference type="PANTHER" id="PTHR43364">
    <property type="entry name" value="NADH-SPECIFIC METHYLGLYOXAL REDUCTASE-RELATED"/>
    <property type="match status" value="1"/>
</dbReference>
<accession>A0A6N9TC95</accession>
<feature type="region of interest" description="Disordered" evidence="2">
    <location>
        <begin position="222"/>
        <end position="242"/>
    </location>
</feature>
<dbReference type="SUPFAM" id="SSF51430">
    <property type="entry name" value="NAD(P)-linked oxidoreductase"/>
    <property type="match status" value="1"/>
</dbReference>
<proteinExistence type="predicted"/>
<dbReference type="RefSeq" id="WP_163465755.1">
    <property type="nucleotide sequence ID" value="NZ_JAAAMG010000026.1"/>
</dbReference>
<sequence>MKYAPFGNSGMMVSTFVLGTVTFGGTHGFEKTGNVGVDDARRFIDIAMEAGVNAIDTANIYSKGDSEKVVGEAVKGKRNDLLIFSKVRTTMGEGPNMAGASRAHIMGQIDDSLKRLQTDWIDHYWIHQWDGVTPVEETVAVMDDLIRDGKIRSWGVSNYGGWQVAKTVMTAKMLGATPPVAHQLNYTPEAREVEYEIIPAGREFGVATQVWSPLGEGLLTGKIDRNNGPQPGTRQGNDWPEPHIVDTERLYRVIDLLKEVSSEVGRSVPQVVLAWLRERPGVHSIALGARSEDHLRDNLGSIDLTLTDEQNKRIEKAGRPPAIVPLWHRAMNGMDRVSESEREYLEGYRETMGLD</sequence>
<dbReference type="InterPro" id="IPR036812">
    <property type="entry name" value="NAD(P)_OxRdtase_dom_sf"/>
</dbReference>
<dbReference type="Pfam" id="PF00248">
    <property type="entry name" value="Aldo_ket_red"/>
    <property type="match status" value="1"/>
</dbReference>
<dbReference type="Proteomes" id="UP000469011">
    <property type="component" value="Unassembled WGS sequence"/>
</dbReference>
<dbReference type="Gene3D" id="3.20.20.100">
    <property type="entry name" value="NADP-dependent oxidoreductase domain"/>
    <property type="match status" value="1"/>
</dbReference>
<evidence type="ECO:0000313" key="5">
    <source>
        <dbReference type="Proteomes" id="UP000469011"/>
    </source>
</evidence>
<feature type="compositionally biased region" description="Polar residues" evidence="2">
    <location>
        <begin position="227"/>
        <end position="236"/>
    </location>
</feature>
<dbReference type="GO" id="GO:0016491">
    <property type="term" value="F:oxidoreductase activity"/>
    <property type="evidence" value="ECO:0007669"/>
    <property type="project" value="UniProtKB-KW"/>
</dbReference>